<dbReference type="AlphaFoldDB" id="A0AAD7EFR6"/>
<evidence type="ECO:0000313" key="2">
    <source>
        <dbReference type="EMBL" id="KAJ7321369.1"/>
    </source>
</evidence>
<sequence length="306" mass="33729">MHYTNLSCGAEDPGDIYQDDEPFRPQILPIPLDRSPPPPSRKRKRSNGCGTILHYGAIVSPNNLWRAAEMIPERNIIPLENMYFSNATWKLLGLGWERCGCVRTGVGCAICSISLRRLQRVVFPQDSCFKLNRIERTLTFHFPVSGNPLGALFTPCPLHQQSSSGKNYYAILPSAVSPPIPLYTPPSPVPPRVIRPLPPPPRPPTSWTRHRHPTSPPPLMLYADFTPTPSPEVVSAPLPATATGELANQWELLDESVGFVDHGDIYDDDEGEGDDEHPGGTGTGIIVRLKETLTNPELHSASPKMP</sequence>
<organism evidence="2 3">
    <name type="scientific">Mycena albidolilacea</name>
    <dbReference type="NCBI Taxonomy" id="1033008"/>
    <lineage>
        <taxon>Eukaryota</taxon>
        <taxon>Fungi</taxon>
        <taxon>Dikarya</taxon>
        <taxon>Basidiomycota</taxon>
        <taxon>Agaricomycotina</taxon>
        <taxon>Agaricomycetes</taxon>
        <taxon>Agaricomycetidae</taxon>
        <taxon>Agaricales</taxon>
        <taxon>Marasmiineae</taxon>
        <taxon>Mycenaceae</taxon>
        <taxon>Mycena</taxon>
    </lineage>
</organism>
<feature type="compositionally biased region" description="Acidic residues" evidence="1">
    <location>
        <begin position="266"/>
        <end position="275"/>
    </location>
</feature>
<dbReference type="EMBL" id="JARIHO010000051">
    <property type="protein sequence ID" value="KAJ7321369.1"/>
    <property type="molecule type" value="Genomic_DNA"/>
</dbReference>
<comment type="caution">
    <text evidence="2">The sequence shown here is derived from an EMBL/GenBank/DDBJ whole genome shotgun (WGS) entry which is preliminary data.</text>
</comment>
<dbReference type="Proteomes" id="UP001218218">
    <property type="component" value="Unassembled WGS sequence"/>
</dbReference>
<gene>
    <name evidence="2" type="ORF">DFH08DRAFT_818731</name>
</gene>
<feature type="region of interest" description="Disordered" evidence="1">
    <location>
        <begin position="263"/>
        <end position="284"/>
    </location>
</feature>
<reference evidence="2" key="1">
    <citation type="submission" date="2023-03" db="EMBL/GenBank/DDBJ databases">
        <title>Massive genome expansion in bonnet fungi (Mycena s.s.) driven by repeated elements and novel gene families across ecological guilds.</title>
        <authorList>
            <consortium name="Lawrence Berkeley National Laboratory"/>
            <person name="Harder C.B."/>
            <person name="Miyauchi S."/>
            <person name="Viragh M."/>
            <person name="Kuo A."/>
            <person name="Thoen E."/>
            <person name="Andreopoulos B."/>
            <person name="Lu D."/>
            <person name="Skrede I."/>
            <person name="Drula E."/>
            <person name="Henrissat B."/>
            <person name="Morin E."/>
            <person name="Kohler A."/>
            <person name="Barry K."/>
            <person name="LaButti K."/>
            <person name="Morin E."/>
            <person name="Salamov A."/>
            <person name="Lipzen A."/>
            <person name="Mereny Z."/>
            <person name="Hegedus B."/>
            <person name="Baldrian P."/>
            <person name="Stursova M."/>
            <person name="Weitz H."/>
            <person name="Taylor A."/>
            <person name="Grigoriev I.V."/>
            <person name="Nagy L.G."/>
            <person name="Martin F."/>
            <person name="Kauserud H."/>
        </authorList>
    </citation>
    <scope>NUCLEOTIDE SEQUENCE</scope>
    <source>
        <strain evidence="2">CBHHK002</strain>
    </source>
</reference>
<proteinExistence type="predicted"/>
<protein>
    <submittedName>
        <fullName evidence="2">Uncharacterized protein</fullName>
    </submittedName>
</protein>
<evidence type="ECO:0000313" key="3">
    <source>
        <dbReference type="Proteomes" id="UP001218218"/>
    </source>
</evidence>
<evidence type="ECO:0000256" key="1">
    <source>
        <dbReference type="SAM" id="MobiDB-lite"/>
    </source>
</evidence>
<name>A0AAD7EFR6_9AGAR</name>
<feature type="region of interest" description="Disordered" evidence="1">
    <location>
        <begin position="24"/>
        <end position="48"/>
    </location>
</feature>
<keyword evidence="3" id="KW-1185">Reference proteome</keyword>
<accession>A0AAD7EFR6</accession>